<dbReference type="Pfam" id="PF00005">
    <property type="entry name" value="ABC_tran"/>
    <property type="match status" value="2"/>
</dbReference>
<reference evidence="5 7" key="1">
    <citation type="submission" date="2015-12" db="EMBL/GenBank/DDBJ databases">
        <title>Amycolatopsis regifaucium genome sequencing and assembly.</title>
        <authorList>
            <person name="Mayilraj S."/>
        </authorList>
    </citation>
    <scope>NUCLEOTIDE SEQUENCE [LARGE SCALE GENOMIC DNA]</scope>
    <source>
        <strain evidence="5 7">GY080</strain>
    </source>
</reference>
<comment type="caution">
    <text evidence="5">The sequence shown here is derived from an EMBL/GenBank/DDBJ whole genome shotgun (WGS) entry which is preliminary data.</text>
</comment>
<dbReference type="EMBL" id="LQCI01000003">
    <property type="protein sequence ID" value="KZB87506.1"/>
    <property type="molecule type" value="Genomic_DNA"/>
</dbReference>
<dbReference type="SMART" id="SM00382">
    <property type="entry name" value="AAA"/>
    <property type="match status" value="2"/>
</dbReference>
<dbReference type="Pfam" id="PF12848">
    <property type="entry name" value="ABC_tran_Xtn"/>
    <property type="match status" value="1"/>
</dbReference>
<feature type="compositionally biased region" description="Basic and acidic residues" evidence="3">
    <location>
        <begin position="515"/>
        <end position="528"/>
    </location>
</feature>
<dbReference type="InterPro" id="IPR003593">
    <property type="entry name" value="AAA+_ATPase"/>
</dbReference>
<dbReference type="Proteomes" id="UP000186883">
    <property type="component" value="Unassembled WGS sequence"/>
</dbReference>
<reference evidence="6 8" key="2">
    <citation type="submission" date="2016-11" db="EMBL/GenBank/DDBJ databases">
        <title>Genome sequencing of Amycolatopsis regifaucium.</title>
        <authorList>
            <person name="Mayilraj S."/>
            <person name="Kaur N."/>
        </authorList>
    </citation>
    <scope>NUCLEOTIDE SEQUENCE [LARGE SCALE GENOMIC DNA]</scope>
    <source>
        <strain evidence="6 8">GY080</strain>
    </source>
</reference>
<dbReference type="InterPro" id="IPR051309">
    <property type="entry name" value="ABCF_ATPase"/>
</dbReference>
<gene>
    <name evidence="6" type="ORF">ATP06_0213800</name>
    <name evidence="5" type="ORF">AVL48_23040</name>
</gene>
<dbReference type="Proteomes" id="UP000076321">
    <property type="component" value="Unassembled WGS sequence"/>
</dbReference>
<evidence type="ECO:0000313" key="5">
    <source>
        <dbReference type="EMBL" id="KZB87506.1"/>
    </source>
</evidence>
<organism evidence="5 7">
    <name type="scientific">Amycolatopsis regifaucium</name>
    <dbReference type="NCBI Taxonomy" id="546365"/>
    <lineage>
        <taxon>Bacteria</taxon>
        <taxon>Bacillati</taxon>
        <taxon>Actinomycetota</taxon>
        <taxon>Actinomycetes</taxon>
        <taxon>Pseudonocardiales</taxon>
        <taxon>Pseudonocardiaceae</taxon>
        <taxon>Amycolatopsis</taxon>
    </lineage>
</organism>
<keyword evidence="2" id="KW-0067">ATP-binding</keyword>
<keyword evidence="1" id="KW-0547">Nucleotide-binding</keyword>
<dbReference type="InterPro" id="IPR017871">
    <property type="entry name" value="ABC_transporter-like_CS"/>
</dbReference>
<dbReference type="AlphaFoldDB" id="A0A154MT83"/>
<evidence type="ECO:0000256" key="3">
    <source>
        <dbReference type="SAM" id="MobiDB-lite"/>
    </source>
</evidence>
<dbReference type="GO" id="GO:0005524">
    <property type="term" value="F:ATP binding"/>
    <property type="evidence" value="ECO:0007669"/>
    <property type="project" value="UniProtKB-KW"/>
</dbReference>
<evidence type="ECO:0000313" key="6">
    <source>
        <dbReference type="EMBL" id="OKA08339.1"/>
    </source>
</evidence>
<evidence type="ECO:0000256" key="2">
    <source>
        <dbReference type="ARBA" id="ARBA00022840"/>
    </source>
</evidence>
<dbReference type="PANTHER" id="PTHR42855:SF1">
    <property type="entry name" value="ABC TRANSPORTER DOMAIN-CONTAINING PROTEIN"/>
    <property type="match status" value="1"/>
</dbReference>
<dbReference type="InterPro" id="IPR003439">
    <property type="entry name" value="ABC_transporter-like_ATP-bd"/>
</dbReference>
<protein>
    <submittedName>
        <fullName evidence="5">Glycerophosphodiester phosphodiesterase</fullName>
    </submittedName>
</protein>
<dbReference type="PROSITE" id="PS50893">
    <property type="entry name" value="ABC_TRANSPORTER_2"/>
    <property type="match status" value="2"/>
</dbReference>
<dbReference type="PROSITE" id="PS00211">
    <property type="entry name" value="ABC_TRANSPORTER_1"/>
    <property type="match status" value="2"/>
</dbReference>
<name>A0A154MT83_9PSEU</name>
<dbReference type="RefSeq" id="WP_061986317.1">
    <property type="nucleotide sequence ID" value="NZ_FOPQ01000008.1"/>
</dbReference>
<feature type="domain" description="ABC transporter" evidence="4">
    <location>
        <begin position="5"/>
        <end position="221"/>
    </location>
</feature>
<evidence type="ECO:0000259" key="4">
    <source>
        <dbReference type="PROSITE" id="PS50893"/>
    </source>
</evidence>
<dbReference type="InterPro" id="IPR027417">
    <property type="entry name" value="P-loop_NTPase"/>
</dbReference>
<evidence type="ECO:0000313" key="7">
    <source>
        <dbReference type="Proteomes" id="UP000076321"/>
    </source>
</evidence>
<evidence type="ECO:0000256" key="1">
    <source>
        <dbReference type="ARBA" id="ARBA00022741"/>
    </source>
</evidence>
<dbReference type="PANTHER" id="PTHR42855">
    <property type="entry name" value="ABC TRANSPORTER ATP-BINDING SUBUNIT"/>
    <property type="match status" value="1"/>
</dbReference>
<dbReference type="GO" id="GO:0016887">
    <property type="term" value="F:ATP hydrolysis activity"/>
    <property type="evidence" value="ECO:0007669"/>
    <property type="project" value="InterPro"/>
</dbReference>
<dbReference type="Gene3D" id="3.40.50.300">
    <property type="entry name" value="P-loop containing nucleotide triphosphate hydrolases"/>
    <property type="match status" value="2"/>
</dbReference>
<dbReference type="SUPFAM" id="SSF52540">
    <property type="entry name" value="P-loop containing nucleoside triphosphate hydrolases"/>
    <property type="match status" value="2"/>
</dbReference>
<feature type="region of interest" description="Disordered" evidence="3">
    <location>
        <begin position="502"/>
        <end position="528"/>
    </location>
</feature>
<dbReference type="OrthoDB" id="3169603at2"/>
<proteinExistence type="predicted"/>
<keyword evidence="8" id="KW-1185">Reference proteome</keyword>
<accession>A0A154MT83</accession>
<dbReference type="CDD" id="cd03221">
    <property type="entry name" value="ABCF_EF-3"/>
    <property type="match status" value="2"/>
</dbReference>
<dbReference type="InterPro" id="IPR032781">
    <property type="entry name" value="ABC_tran_Xtn"/>
</dbReference>
<dbReference type="EMBL" id="LOBU02000012">
    <property type="protein sequence ID" value="OKA08339.1"/>
    <property type="molecule type" value="Genomic_DNA"/>
</dbReference>
<sequence length="590" mass="64498">MANLVNLESVSKSYGVRPLLDGVSLGVAEGQRVGVVGLNGGGKTTLLEVLAGLSEPDAGRVSHVRGLRMAVVTQRTELPGGSTIGDVVLERYGAEHEWAADARVRSIMDGLGITALGVDTPTANLSGGERRRVALAAALTGELDLVVLDEPTNHLDVEGVRWLADHLLNRKIAVVVVTHDRWFLDTVASVTWEVANGRVEQYEGGYADWIFARAERARLAATAEEKRQNLARKELAWLRRGPQARTSKPRYRVEAAEALISDVPEPRDSVELQAFARRRLGKTVLEIEDATLTVGDRTLLDHVTWRIGPGDRIGLVGVNGSGKTTLLKLLGGDKEPETGRRIEGKTVSLAHLRQELDDLPGDLRVLQAIEEVSGRVVFGKQELSASQLAEKLGFPAARQWTPVEDLSGGERRRLQLCRLLMAEPNVLLLDEPTNDLDIDTLQQLEDLLDSWPGSLVVVSHDRYLVERVCDTIVALFGDGHVTHLPGGIEEYLERRVKSLAKASADRKSGSGQASEPKKSAAEQRAAQKELSRLERKLDQLHAKEEKLHAALLAAATDPTKLIELNTELKSVETEKAEVEAQWLETSEAIE</sequence>
<feature type="domain" description="ABC transporter" evidence="4">
    <location>
        <begin position="285"/>
        <end position="504"/>
    </location>
</feature>
<evidence type="ECO:0000313" key="8">
    <source>
        <dbReference type="Proteomes" id="UP000186883"/>
    </source>
</evidence>